<feature type="transmembrane region" description="Helical" evidence="6">
    <location>
        <begin position="653"/>
        <end position="671"/>
    </location>
</feature>
<dbReference type="InterPro" id="IPR008250">
    <property type="entry name" value="ATPase_P-typ_transduc_dom_A_sf"/>
</dbReference>
<keyword evidence="4 6" id="KW-1133">Transmembrane helix</keyword>
<dbReference type="PROSITE" id="PS00154">
    <property type="entry name" value="ATPASE_E1_E2"/>
    <property type="match status" value="1"/>
</dbReference>
<feature type="transmembrane region" description="Helical" evidence="6">
    <location>
        <begin position="724"/>
        <end position="740"/>
    </location>
</feature>
<dbReference type="InterPro" id="IPR059000">
    <property type="entry name" value="ATPase_P-type_domA"/>
</dbReference>
<dbReference type="SFLD" id="SFLDS00003">
    <property type="entry name" value="Haloacid_Dehalogenase"/>
    <property type="match status" value="1"/>
</dbReference>
<comment type="caution">
    <text evidence="8">The sequence shown here is derived from an EMBL/GenBank/DDBJ whole genome shotgun (WGS) entry which is preliminary data.</text>
</comment>
<dbReference type="PRINTS" id="PR00119">
    <property type="entry name" value="CATATPASE"/>
</dbReference>
<accession>A0ABV6PCT1</accession>
<evidence type="ECO:0000259" key="7">
    <source>
        <dbReference type="Pfam" id="PF00122"/>
    </source>
</evidence>
<feature type="transmembrane region" description="Helical" evidence="6">
    <location>
        <begin position="752"/>
        <end position="772"/>
    </location>
</feature>
<feature type="transmembrane region" description="Helical" evidence="6">
    <location>
        <begin position="784"/>
        <end position="802"/>
    </location>
</feature>
<dbReference type="Gene3D" id="2.70.150.10">
    <property type="entry name" value="Calcium-transporting ATPase, cytoplasmic transduction domain A"/>
    <property type="match status" value="1"/>
</dbReference>
<dbReference type="InterPro" id="IPR018303">
    <property type="entry name" value="ATPase_P-typ_P_site"/>
</dbReference>
<dbReference type="Gene3D" id="3.40.50.1000">
    <property type="entry name" value="HAD superfamily/HAD-like"/>
    <property type="match status" value="1"/>
</dbReference>
<keyword evidence="2 6" id="KW-0812">Transmembrane</keyword>
<dbReference type="SFLD" id="SFLDG00002">
    <property type="entry name" value="C1.7:_P-type_atpase_like"/>
    <property type="match status" value="1"/>
</dbReference>
<keyword evidence="9" id="KW-1185">Reference proteome</keyword>
<feature type="transmembrane region" description="Helical" evidence="6">
    <location>
        <begin position="45"/>
        <end position="71"/>
    </location>
</feature>
<gene>
    <name evidence="8" type="ORF">ACFFFR_07220</name>
</gene>
<evidence type="ECO:0000256" key="2">
    <source>
        <dbReference type="ARBA" id="ARBA00022692"/>
    </source>
</evidence>
<comment type="subcellular location">
    <subcellularLocation>
        <location evidence="1">Cell membrane</location>
        <topology evidence="1">Multi-pass membrane protein</topology>
    </subcellularLocation>
</comment>
<feature type="domain" description="P-type ATPase A" evidence="7">
    <location>
        <begin position="108"/>
        <end position="206"/>
    </location>
</feature>
<feature type="transmembrane region" description="Helical" evidence="6">
    <location>
        <begin position="628"/>
        <end position="647"/>
    </location>
</feature>
<dbReference type="Gene3D" id="1.20.1110.10">
    <property type="entry name" value="Calcium-transporting ATPase, transmembrane domain"/>
    <property type="match status" value="1"/>
</dbReference>
<name>A0ABV6PCT1_9MICC</name>
<dbReference type="Pfam" id="PF00702">
    <property type="entry name" value="Hydrolase"/>
    <property type="match status" value="1"/>
</dbReference>
<feature type="transmembrane region" description="Helical" evidence="6">
    <location>
        <begin position="224"/>
        <end position="246"/>
    </location>
</feature>
<reference evidence="8 9" key="1">
    <citation type="submission" date="2024-09" db="EMBL/GenBank/DDBJ databases">
        <authorList>
            <person name="Sun Q."/>
            <person name="Mori K."/>
        </authorList>
    </citation>
    <scope>NUCLEOTIDE SEQUENCE [LARGE SCALE GENOMIC DNA]</scope>
    <source>
        <strain evidence="8 9">NCAIM B.02604</strain>
    </source>
</reference>
<protein>
    <submittedName>
        <fullName evidence="8">HAD-IC family P-type ATPase</fullName>
    </submittedName>
</protein>
<dbReference type="Pfam" id="PF00122">
    <property type="entry name" value="E1-E2_ATPase"/>
    <property type="match status" value="1"/>
</dbReference>
<dbReference type="InterPro" id="IPR044492">
    <property type="entry name" value="P_typ_ATPase_HD_dom"/>
</dbReference>
<dbReference type="PRINTS" id="PR00120">
    <property type="entry name" value="HATPASE"/>
</dbReference>
<feature type="transmembrane region" description="Helical" evidence="6">
    <location>
        <begin position="77"/>
        <end position="95"/>
    </location>
</feature>
<keyword evidence="5 6" id="KW-0472">Membrane</keyword>
<evidence type="ECO:0000256" key="6">
    <source>
        <dbReference type="SAM" id="Phobius"/>
    </source>
</evidence>
<dbReference type="InterPro" id="IPR001757">
    <property type="entry name" value="P_typ_ATPase"/>
</dbReference>
<evidence type="ECO:0000313" key="9">
    <source>
        <dbReference type="Proteomes" id="UP001589862"/>
    </source>
</evidence>
<organism evidence="8 9">
    <name type="scientific">Micrococcoides hystricis</name>
    <dbReference type="NCBI Taxonomy" id="1572761"/>
    <lineage>
        <taxon>Bacteria</taxon>
        <taxon>Bacillati</taxon>
        <taxon>Actinomycetota</taxon>
        <taxon>Actinomycetes</taxon>
        <taxon>Micrococcales</taxon>
        <taxon>Micrococcaceae</taxon>
        <taxon>Micrococcoides</taxon>
    </lineage>
</organism>
<dbReference type="Proteomes" id="UP001589862">
    <property type="component" value="Unassembled WGS sequence"/>
</dbReference>
<evidence type="ECO:0000313" key="8">
    <source>
        <dbReference type="EMBL" id="MFC0582172.1"/>
    </source>
</evidence>
<dbReference type="EMBL" id="JBHLUB010000029">
    <property type="protein sequence ID" value="MFC0582172.1"/>
    <property type="molecule type" value="Genomic_DNA"/>
</dbReference>
<evidence type="ECO:0000256" key="4">
    <source>
        <dbReference type="ARBA" id="ARBA00022989"/>
    </source>
</evidence>
<dbReference type="InterPro" id="IPR023299">
    <property type="entry name" value="ATPase_P-typ_cyto_dom_N"/>
</dbReference>
<feature type="transmembrane region" description="Helical" evidence="6">
    <location>
        <begin position="683"/>
        <end position="704"/>
    </location>
</feature>
<dbReference type="SUPFAM" id="SSF81653">
    <property type="entry name" value="Calcium ATPase, transduction domain A"/>
    <property type="match status" value="1"/>
</dbReference>
<evidence type="ECO:0000256" key="1">
    <source>
        <dbReference type="ARBA" id="ARBA00004651"/>
    </source>
</evidence>
<dbReference type="SUPFAM" id="SSF81665">
    <property type="entry name" value="Calcium ATPase, transmembrane domain M"/>
    <property type="match status" value="1"/>
</dbReference>
<dbReference type="SUPFAM" id="SSF56784">
    <property type="entry name" value="HAD-like"/>
    <property type="match status" value="1"/>
</dbReference>
<keyword evidence="3" id="KW-1278">Translocase</keyword>
<feature type="transmembrane region" description="Helical" evidence="6">
    <location>
        <begin position="266"/>
        <end position="291"/>
    </location>
</feature>
<dbReference type="InterPro" id="IPR036412">
    <property type="entry name" value="HAD-like_sf"/>
</dbReference>
<evidence type="ECO:0000256" key="3">
    <source>
        <dbReference type="ARBA" id="ARBA00022967"/>
    </source>
</evidence>
<dbReference type="NCBIfam" id="TIGR01494">
    <property type="entry name" value="ATPase_P-type"/>
    <property type="match status" value="2"/>
</dbReference>
<dbReference type="PANTHER" id="PTHR42861">
    <property type="entry name" value="CALCIUM-TRANSPORTING ATPASE"/>
    <property type="match status" value="1"/>
</dbReference>
<evidence type="ECO:0000256" key="5">
    <source>
        <dbReference type="ARBA" id="ARBA00023136"/>
    </source>
</evidence>
<dbReference type="Gene3D" id="3.40.1110.10">
    <property type="entry name" value="Calcium-transporting ATPase, cytoplasmic domain N"/>
    <property type="match status" value="1"/>
</dbReference>
<dbReference type="SFLD" id="SFLDF00027">
    <property type="entry name" value="p-type_atpase"/>
    <property type="match status" value="1"/>
</dbReference>
<proteinExistence type="predicted"/>
<sequence length="834" mass="89856">MQSTTASASTELPPHAYSGLTADQVAERVAAGKVNSQRMETSRSVWAILSSHLFTVFNLVLGVCAAIVIMLGRWFDTLFVFAAVSNVVIGLIQEYSAKVKLDRIAVLNQDAINVIRDGEVIGIKIADIVVDDVIVLSRGDQLPADGVIISSDGLEIDEALLTGEADPIPKVTHDSAYSGSAVLSGNGTYLVTAVGADSHAAKITKEARKFSKINSELRGSLERVVKWITVALVPIIAIVLNSQMIARGGWAQAWQSGEWKDAAVSSVAAITAGIPQGLALMTTIAFALAALKLASKQVLIQEQPAVELLARVDTVCLDKTGTLTEGGVSFGEFHPVGEATLPARSVLGYIGADPHANPTAMALHDAFSNDLSDQPCRQIPFSSARRFSGVVYDRGPARGSWYLGAPEALLSADRDNNEVARAREFAQQGLRTMVLSYHPEEISEEQATNAYLPADLQTQAILTFTENVRSDAAETLKFFTQQGVDLKVISGDNPLTVAAVAREVGFQNAETGFDGRDLPTDKEELAEVMEAYSVFGRVSPDQKKAMVEALQSRKHVVAMTGDGVNDAMALKTADVGIAMGDAAPATKAVSRMVLLDNKFSRLPHVLSEGRQVIANTERLSNLFLTKTTFATFFALAFGALLWTFPFLPRQYSTIDFLILGAPAFFLAMLTNPRRYVPGFLGRALRFAIPSAFVVASAVVLVNTYAYKLKDSLTPTHGDYSLEQVQTASAVTVVLLGLWLLNVASRPLNAKKIILIVSLYVLLVLVLTVPISLFFHQFQLPDAPLWWAVGIVSTVGMAAIEGIHRWHRKKYPLAPLDPIVLDIEEAEETPTAKAG</sequence>
<dbReference type="InterPro" id="IPR023298">
    <property type="entry name" value="ATPase_P-typ_TM_dom_sf"/>
</dbReference>
<dbReference type="InterPro" id="IPR023214">
    <property type="entry name" value="HAD_sf"/>
</dbReference>
<dbReference type="RefSeq" id="WP_377459137.1">
    <property type="nucleotide sequence ID" value="NZ_JBHLUB010000029.1"/>
</dbReference>